<name>A0A059D661_EUCGR</name>
<feature type="domain" description="Bet v I/Major latex protein" evidence="2">
    <location>
        <begin position="33"/>
        <end position="181"/>
    </location>
</feature>
<dbReference type="eggNOG" id="ENOG502S2N8">
    <property type="taxonomic scope" value="Eukaryota"/>
</dbReference>
<evidence type="ECO:0000256" key="1">
    <source>
        <dbReference type="ARBA" id="ARBA00038242"/>
    </source>
</evidence>
<dbReference type="InterPro" id="IPR023393">
    <property type="entry name" value="START-like_dom_sf"/>
</dbReference>
<dbReference type="STRING" id="71139.A0A059D661"/>
<comment type="similarity">
    <text evidence="1">Belongs to the MLP family.</text>
</comment>
<evidence type="ECO:0000313" key="3">
    <source>
        <dbReference type="EMBL" id="KCW86233.1"/>
    </source>
</evidence>
<dbReference type="InterPro" id="IPR052006">
    <property type="entry name" value="MLP-like"/>
</dbReference>
<gene>
    <name evidence="3" type="ORF">EUGRSUZ_B02920</name>
</gene>
<dbReference type="OMA" id="RSWDYTY"/>
<accession>A0A059D661</accession>
<protein>
    <recommendedName>
        <fullName evidence="2">Bet v I/Major latex protein domain-containing protein</fullName>
    </recommendedName>
</protein>
<dbReference type="CDD" id="cd07816">
    <property type="entry name" value="Bet_v1-like"/>
    <property type="match status" value="1"/>
</dbReference>
<dbReference type="InterPro" id="IPR000916">
    <property type="entry name" value="Bet_v_I/MLP"/>
</dbReference>
<organism evidence="3">
    <name type="scientific">Eucalyptus grandis</name>
    <name type="common">Flooded gum</name>
    <dbReference type="NCBI Taxonomy" id="71139"/>
    <lineage>
        <taxon>Eukaryota</taxon>
        <taxon>Viridiplantae</taxon>
        <taxon>Streptophyta</taxon>
        <taxon>Embryophyta</taxon>
        <taxon>Tracheophyta</taxon>
        <taxon>Spermatophyta</taxon>
        <taxon>Magnoliopsida</taxon>
        <taxon>eudicotyledons</taxon>
        <taxon>Gunneridae</taxon>
        <taxon>Pentapetalae</taxon>
        <taxon>rosids</taxon>
        <taxon>malvids</taxon>
        <taxon>Myrtales</taxon>
        <taxon>Myrtaceae</taxon>
        <taxon>Myrtoideae</taxon>
        <taxon>Eucalypteae</taxon>
        <taxon>Eucalyptus</taxon>
    </lineage>
</organism>
<dbReference type="Gramene" id="KCW86233">
    <property type="protein sequence ID" value="KCW86233"/>
    <property type="gene ID" value="EUGRSUZ_B02920"/>
</dbReference>
<proteinExistence type="inferred from homology"/>
<evidence type="ECO:0000259" key="2">
    <source>
        <dbReference type="SMART" id="SM01037"/>
    </source>
</evidence>
<dbReference type="PANTHER" id="PTHR31338">
    <property type="entry name" value="POLYKETIDE CYCLASE/DEHYDRASE AND LIPID TRANSPORT SUPERFAMILY PROTEIN"/>
    <property type="match status" value="1"/>
</dbReference>
<dbReference type="InParanoid" id="A0A059D661"/>
<reference evidence="3" key="1">
    <citation type="submission" date="2013-07" db="EMBL/GenBank/DDBJ databases">
        <title>The genome of Eucalyptus grandis.</title>
        <authorList>
            <person name="Schmutz J."/>
            <person name="Hayes R."/>
            <person name="Myburg A."/>
            <person name="Tuskan G."/>
            <person name="Grattapaglia D."/>
            <person name="Rokhsar D.S."/>
        </authorList>
    </citation>
    <scope>NUCLEOTIDE SEQUENCE</scope>
    <source>
        <tissue evidence="3">Leaf extractions</tissue>
    </source>
</reference>
<dbReference type="SUPFAM" id="SSF55961">
    <property type="entry name" value="Bet v1-like"/>
    <property type="match status" value="1"/>
</dbReference>
<dbReference type="PANTHER" id="PTHR31338:SF16">
    <property type="entry name" value="POLYKETIDE CYCLASE_DEHYDRASE AND LIPID TRANSPORT SUPERFAMILY PROTEIN"/>
    <property type="match status" value="1"/>
</dbReference>
<dbReference type="EMBL" id="KK198754">
    <property type="protein sequence ID" value="KCW86233.1"/>
    <property type="molecule type" value="Genomic_DNA"/>
</dbReference>
<dbReference type="Gene3D" id="3.30.530.20">
    <property type="match status" value="1"/>
</dbReference>
<dbReference type="AlphaFoldDB" id="A0A059D661"/>
<dbReference type="SMART" id="SM01037">
    <property type="entry name" value="Bet_v_1"/>
    <property type="match status" value="1"/>
</dbReference>
<dbReference type="Pfam" id="PF00407">
    <property type="entry name" value="Bet_v_1"/>
    <property type="match status" value="1"/>
</dbReference>
<sequence length="183" mass="20714">MTIFQCGYQTVFGINSGILVSEYWQFNSLEKITLAGTLETELELKSPADKYFKRISSELHHAPNASSDKVHTIEVHEGDWETPGSVKLWTYTINGKEEVFKEKIEVDEAKKSATFVAVGGHLLEKYKSYKVTLHIVLKGEAVVAKITLDFEKHHQSHDDLKDYMEFVISLAKDIDEHLAGQAD</sequence>
<dbReference type="GO" id="GO:0006952">
    <property type="term" value="P:defense response"/>
    <property type="evidence" value="ECO:0007669"/>
    <property type="project" value="InterPro"/>
</dbReference>